<name>A0ACA9SZN6_9GLOM</name>
<organism evidence="1 2">
    <name type="scientific">Racocetra persica</name>
    <dbReference type="NCBI Taxonomy" id="160502"/>
    <lineage>
        <taxon>Eukaryota</taxon>
        <taxon>Fungi</taxon>
        <taxon>Fungi incertae sedis</taxon>
        <taxon>Mucoromycota</taxon>
        <taxon>Glomeromycotina</taxon>
        <taxon>Glomeromycetes</taxon>
        <taxon>Diversisporales</taxon>
        <taxon>Gigasporaceae</taxon>
        <taxon>Racocetra</taxon>
    </lineage>
</organism>
<comment type="caution">
    <text evidence="1">The sequence shown here is derived from an EMBL/GenBank/DDBJ whole genome shotgun (WGS) entry which is preliminary data.</text>
</comment>
<reference evidence="1" key="1">
    <citation type="submission" date="2021-06" db="EMBL/GenBank/DDBJ databases">
        <authorList>
            <person name="Kallberg Y."/>
            <person name="Tangrot J."/>
            <person name="Rosling A."/>
        </authorList>
    </citation>
    <scope>NUCLEOTIDE SEQUENCE</scope>
    <source>
        <strain evidence="1">MA461A</strain>
    </source>
</reference>
<sequence>KIEKAAKIKFHTEKKVARLMRIKQEENESVVRYSNRFESYAHVIKDE</sequence>
<feature type="non-terminal residue" evidence="1">
    <location>
        <position position="47"/>
    </location>
</feature>
<protein>
    <submittedName>
        <fullName evidence="1">11480_t:CDS:1</fullName>
    </submittedName>
</protein>
<evidence type="ECO:0000313" key="2">
    <source>
        <dbReference type="Proteomes" id="UP000789920"/>
    </source>
</evidence>
<accession>A0ACA9SZN6</accession>
<dbReference type="Proteomes" id="UP000789920">
    <property type="component" value="Unassembled WGS sequence"/>
</dbReference>
<evidence type="ECO:0000313" key="1">
    <source>
        <dbReference type="EMBL" id="CAG8851677.1"/>
    </source>
</evidence>
<proteinExistence type="predicted"/>
<dbReference type="EMBL" id="CAJVQC010177533">
    <property type="protein sequence ID" value="CAG8851677.1"/>
    <property type="molecule type" value="Genomic_DNA"/>
</dbReference>
<feature type="non-terminal residue" evidence="1">
    <location>
        <position position="1"/>
    </location>
</feature>
<keyword evidence="2" id="KW-1185">Reference proteome</keyword>
<gene>
    <name evidence="1" type="ORF">RPERSI_LOCUS36682</name>
</gene>